<reference evidence="2 3" key="1">
    <citation type="submission" date="2013-01" db="EMBL/GenBank/DDBJ databases">
        <title>Whole genome shotgun sequence of Gordonia soli NBRC 108243.</title>
        <authorList>
            <person name="Isaki-Nakamura S."/>
            <person name="Hosoyama A."/>
            <person name="Tsuchikane K."/>
            <person name="Ando Y."/>
            <person name="Baba S."/>
            <person name="Ohji S."/>
            <person name="Hamada M."/>
            <person name="Tamura T."/>
            <person name="Yamazoe A."/>
            <person name="Yamazaki S."/>
            <person name="Fujita N."/>
        </authorList>
    </citation>
    <scope>NUCLEOTIDE SEQUENCE [LARGE SCALE GENOMIC DNA]</scope>
    <source>
        <strain evidence="2 3">NBRC 108243</strain>
    </source>
</reference>
<dbReference type="EMBL" id="BANX01000033">
    <property type="protein sequence ID" value="GAC70266.1"/>
    <property type="molecule type" value="Genomic_DNA"/>
</dbReference>
<dbReference type="PANTHER" id="PTHR22642">
    <property type="entry name" value="IMIDAZOLONEPROPIONASE"/>
    <property type="match status" value="1"/>
</dbReference>
<dbReference type="OrthoDB" id="3238066at2"/>
<dbReference type="GO" id="GO:0016810">
    <property type="term" value="F:hydrolase activity, acting on carbon-nitrogen (but not peptide) bonds"/>
    <property type="evidence" value="ECO:0007669"/>
    <property type="project" value="InterPro"/>
</dbReference>
<keyword evidence="3" id="KW-1185">Reference proteome</keyword>
<dbReference type="Proteomes" id="UP000011666">
    <property type="component" value="Unassembled WGS sequence"/>
</dbReference>
<dbReference type="InterPro" id="IPR032466">
    <property type="entry name" value="Metal_Hydrolase"/>
</dbReference>
<dbReference type="Gene3D" id="2.30.40.10">
    <property type="entry name" value="Urease, subunit C, domain 1"/>
    <property type="match status" value="1"/>
</dbReference>
<dbReference type="PANTHER" id="PTHR22642:SF2">
    <property type="entry name" value="PROTEIN LONG AFTER FAR-RED 3"/>
    <property type="match status" value="1"/>
</dbReference>
<dbReference type="eggNOG" id="COG1574">
    <property type="taxonomic scope" value="Bacteria"/>
</dbReference>
<name>M0QPS3_9ACTN</name>
<dbReference type="InterPro" id="IPR013108">
    <property type="entry name" value="Amidohydro_3"/>
</dbReference>
<dbReference type="InterPro" id="IPR011059">
    <property type="entry name" value="Metal-dep_hydrolase_composite"/>
</dbReference>
<evidence type="ECO:0000313" key="3">
    <source>
        <dbReference type="Proteomes" id="UP000011666"/>
    </source>
</evidence>
<dbReference type="STRING" id="1223545.GS4_33_00810"/>
<dbReference type="AlphaFoldDB" id="M0QPS3"/>
<dbReference type="SUPFAM" id="SSF51338">
    <property type="entry name" value="Composite domain of metallo-dependent hydrolases"/>
    <property type="match status" value="1"/>
</dbReference>
<comment type="caution">
    <text evidence="2">The sequence shown here is derived from an EMBL/GenBank/DDBJ whole genome shotgun (WGS) entry which is preliminary data.</text>
</comment>
<dbReference type="Pfam" id="PF07969">
    <property type="entry name" value="Amidohydro_3"/>
    <property type="match status" value="1"/>
</dbReference>
<dbReference type="SUPFAM" id="SSF51556">
    <property type="entry name" value="Metallo-dependent hydrolases"/>
    <property type="match status" value="1"/>
</dbReference>
<dbReference type="Gene3D" id="3.20.20.140">
    <property type="entry name" value="Metal-dependent hydrolases"/>
    <property type="match status" value="1"/>
</dbReference>
<dbReference type="RefSeq" id="WP_007624154.1">
    <property type="nucleotide sequence ID" value="NZ_BANX01000033.1"/>
</dbReference>
<gene>
    <name evidence="2" type="ORF">GS4_33_00810</name>
</gene>
<dbReference type="Gene3D" id="3.10.310.70">
    <property type="match status" value="1"/>
</dbReference>
<organism evidence="2 3">
    <name type="scientific">Gordonia soli NBRC 108243</name>
    <dbReference type="NCBI Taxonomy" id="1223545"/>
    <lineage>
        <taxon>Bacteria</taxon>
        <taxon>Bacillati</taxon>
        <taxon>Actinomycetota</taxon>
        <taxon>Actinomycetes</taxon>
        <taxon>Mycobacteriales</taxon>
        <taxon>Gordoniaceae</taxon>
        <taxon>Gordonia</taxon>
    </lineage>
</organism>
<evidence type="ECO:0000259" key="1">
    <source>
        <dbReference type="Pfam" id="PF07969"/>
    </source>
</evidence>
<protein>
    <recommendedName>
        <fullName evidence="1">Amidohydrolase 3 domain-containing protein</fullName>
    </recommendedName>
</protein>
<proteinExistence type="predicted"/>
<accession>M0QPS3</accession>
<feature type="domain" description="Amidohydrolase 3" evidence="1">
    <location>
        <begin position="47"/>
        <end position="533"/>
    </location>
</feature>
<sequence length="546" mass="57467">MTTELLVGGVVYAPGAPDATAMAVSDGLVVWVGSDDVGRTLHPDATVTDLDGRFVAPGFVDSHVHLTSTGLAIDGLTLNEAVDRRDCLASLAAAAAALPDGELLWGLGWDDSSWTGTEPDDRRHPTTAEVDEVVGNRPVYLARVDEHSAIASSALRRLVPGLSAEPGHHPDDPLVAEAHHRVRGAARQLLTAAQRERAQRRSLDHAAANGVVAVHENGGPDISGIDDFLALADLDHPVEVRRYWGQTVESADHAHELMAITHAHALGGDLFVDGAIGSHTAWLSAPYTDDPTRTGISYLGYEQILTQLRACSEAGVQTGFHVIGDGATESVVAAFAELADSIGTPALARHAHRLEHAEMVTSEHAEVLARCGAVASMQPLFDAAWGGPGDLYEQRLGTDRAATLNDFAMLARAGVGLAFSSDSPVTAVEPWATVRAAVHHHQPRNAISARGAFAAATRGGWRAGGVNDGLTGTLAPGAPASYAIWEVDDLVVGGSHESVQRWSTDPRSRVPALPDLTPGAKLPRCVRTVHRGRDLYDAGQGVGERS</sequence>
<evidence type="ECO:0000313" key="2">
    <source>
        <dbReference type="EMBL" id="GAC70266.1"/>
    </source>
</evidence>